<gene>
    <name evidence="2" type="ORF">SDC9_180452</name>
</gene>
<evidence type="ECO:0000256" key="1">
    <source>
        <dbReference type="SAM" id="MobiDB-lite"/>
    </source>
</evidence>
<organism evidence="2">
    <name type="scientific">bioreactor metagenome</name>
    <dbReference type="NCBI Taxonomy" id="1076179"/>
    <lineage>
        <taxon>unclassified sequences</taxon>
        <taxon>metagenomes</taxon>
        <taxon>ecological metagenomes</taxon>
    </lineage>
</organism>
<dbReference type="AlphaFoldDB" id="A0A645H4M3"/>
<accession>A0A645H4M3</accession>
<dbReference type="EMBL" id="VSSQ01085253">
    <property type="protein sequence ID" value="MPN32969.1"/>
    <property type="molecule type" value="Genomic_DNA"/>
</dbReference>
<reference evidence="2" key="1">
    <citation type="submission" date="2019-08" db="EMBL/GenBank/DDBJ databases">
        <authorList>
            <person name="Kucharzyk K."/>
            <person name="Murdoch R.W."/>
            <person name="Higgins S."/>
            <person name="Loffler F."/>
        </authorList>
    </citation>
    <scope>NUCLEOTIDE SEQUENCE</scope>
</reference>
<evidence type="ECO:0000313" key="2">
    <source>
        <dbReference type="EMBL" id="MPN32969.1"/>
    </source>
</evidence>
<proteinExistence type="predicted"/>
<protein>
    <submittedName>
        <fullName evidence="2">Uncharacterized protein</fullName>
    </submittedName>
</protein>
<feature type="region of interest" description="Disordered" evidence="1">
    <location>
        <begin position="19"/>
        <end position="42"/>
    </location>
</feature>
<sequence length="42" mass="4942">MPINNENDKKSTLEKLEKAKEKANLSNKNKEKVKEKKQELSR</sequence>
<comment type="caution">
    <text evidence="2">The sequence shown here is derived from an EMBL/GenBank/DDBJ whole genome shotgun (WGS) entry which is preliminary data.</text>
</comment>
<name>A0A645H4M3_9ZZZZ</name>